<proteinExistence type="predicted"/>
<feature type="region of interest" description="Disordered" evidence="1">
    <location>
        <begin position="156"/>
        <end position="218"/>
    </location>
</feature>
<dbReference type="Proteomes" id="UP000663879">
    <property type="component" value="Unassembled WGS sequence"/>
</dbReference>
<comment type="caution">
    <text evidence="3">The sequence shown here is derived from an EMBL/GenBank/DDBJ whole genome shotgun (WGS) entry which is preliminary data.</text>
</comment>
<sequence length="573" mass="64296">MDAITNLLPMWKIKELKDKVTNVVMNYTEVEVKVREATNDDAWGPHGSLMQEIAQYTLTYEHYSEVMGMLWKRMFQENKENWRNVYKSLLLLSHLVKNGSEKCVTSAREHLYDLRSLETFAYVDDNGKDQGINVRIKTKEIIELIQDDDRIREERKKAKKNREKFSGYSTSSMSGGFSSSSSNSGSRSYNDFSSYSSKSTDLDDKDWRGNTPSISDRISDLKSKVKDIVETSTNSEIDQSNNKSSKHSDTIYSDSDEEHNSKYKNDPFADNLPKRSSTFSNKLDSPSKSSTSIKNVNKPTTKIEPIKLKTNFVQNKTDNSKSSSSNTNKSTPSVKAQDLFSFDAEPTQTTTTNNQQQVSNDEFADFGDFVTPASTAAPTTVPLKTQSNIDLFDFDSIQPVKQNIVTSAPIQPVKPQTDIDSLFSVPSNEPTGQADLFQIFSSNPTPQPTPISNSFTMPNISTNQWTNTPLQSTVKPVQTQLTPKPQTNSMWDKLGQSVDINLDNLTPYSKGLTNKTNQNIPMKDLMSQNVQSPKVLTSPPMSPNSRPIQTNVPVQNIQNSTQVKSNLDSLFDF</sequence>
<evidence type="ECO:0000313" key="3">
    <source>
        <dbReference type="EMBL" id="CAF0943001.1"/>
    </source>
</evidence>
<evidence type="ECO:0000313" key="4">
    <source>
        <dbReference type="Proteomes" id="UP000663879"/>
    </source>
</evidence>
<dbReference type="PANTHER" id="PTHR12276">
    <property type="entry name" value="EPSIN/ENT-RELATED"/>
    <property type="match status" value="1"/>
</dbReference>
<dbReference type="GO" id="GO:0005543">
    <property type="term" value="F:phospholipid binding"/>
    <property type="evidence" value="ECO:0007669"/>
    <property type="project" value="TreeGrafter"/>
</dbReference>
<feature type="compositionally biased region" description="Polar residues" evidence="1">
    <location>
        <begin position="231"/>
        <end position="243"/>
    </location>
</feature>
<protein>
    <recommendedName>
        <fullName evidence="2">ENTH domain-containing protein</fullName>
    </recommendedName>
</protein>
<dbReference type="Pfam" id="PF01417">
    <property type="entry name" value="ENTH"/>
    <property type="match status" value="1"/>
</dbReference>
<feature type="region of interest" description="Disordered" evidence="1">
    <location>
        <begin position="231"/>
        <end position="335"/>
    </location>
</feature>
<dbReference type="GO" id="GO:0006897">
    <property type="term" value="P:endocytosis"/>
    <property type="evidence" value="ECO:0007669"/>
    <property type="project" value="TreeGrafter"/>
</dbReference>
<dbReference type="SUPFAM" id="SSF48464">
    <property type="entry name" value="ENTH/VHS domain"/>
    <property type="match status" value="1"/>
</dbReference>
<dbReference type="GO" id="GO:0030125">
    <property type="term" value="C:clathrin vesicle coat"/>
    <property type="evidence" value="ECO:0007669"/>
    <property type="project" value="TreeGrafter"/>
</dbReference>
<dbReference type="GO" id="GO:0005886">
    <property type="term" value="C:plasma membrane"/>
    <property type="evidence" value="ECO:0007669"/>
    <property type="project" value="TreeGrafter"/>
</dbReference>
<dbReference type="CDD" id="cd16989">
    <property type="entry name" value="ENTH_EpsinR"/>
    <property type="match status" value="1"/>
</dbReference>
<dbReference type="AlphaFoldDB" id="A0A814CQ30"/>
<evidence type="ECO:0000256" key="1">
    <source>
        <dbReference type="SAM" id="MobiDB-lite"/>
    </source>
</evidence>
<dbReference type="GO" id="GO:0005768">
    <property type="term" value="C:endosome"/>
    <property type="evidence" value="ECO:0007669"/>
    <property type="project" value="TreeGrafter"/>
</dbReference>
<dbReference type="PANTHER" id="PTHR12276:SF45">
    <property type="entry name" value="CLATHRIN INTERACTOR 1"/>
    <property type="match status" value="1"/>
</dbReference>
<dbReference type="InterPro" id="IPR008942">
    <property type="entry name" value="ENTH_VHS"/>
</dbReference>
<dbReference type="SMART" id="SM00273">
    <property type="entry name" value="ENTH"/>
    <property type="match status" value="1"/>
</dbReference>
<feature type="domain" description="ENTH" evidence="2">
    <location>
        <begin position="22"/>
        <end position="155"/>
    </location>
</feature>
<dbReference type="FunFam" id="1.25.40.90:FF:000006">
    <property type="entry name" value="Clathrin interactor 1"/>
    <property type="match status" value="1"/>
</dbReference>
<keyword evidence="4" id="KW-1185">Reference proteome</keyword>
<dbReference type="Gene3D" id="1.25.40.90">
    <property type="match status" value="1"/>
</dbReference>
<feature type="compositionally biased region" description="Polar residues" evidence="1">
    <location>
        <begin position="274"/>
        <end position="300"/>
    </location>
</feature>
<evidence type="ECO:0000259" key="2">
    <source>
        <dbReference type="PROSITE" id="PS50942"/>
    </source>
</evidence>
<accession>A0A814CQ30</accession>
<dbReference type="OrthoDB" id="4033880at2759"/>
<name>A0A814CQ30_9BILA</name>
<dbReference type="InterPro" id="IPR013809">
    <property type="entry name" value="ENTH"/>
</dbReference>
<organism evidence="3 4">
    <name type="scientific">Brachionus calyciflorus</name>
    <dbReference type="NCBI Taxonomy" id="104777"/>
    <lineage>
        <taxon>Eukaryota</taxon>
        <taxon>Metazoa</taxon>
        <taxon>Spiralia</taxon>
        <taxon>Gnathifera</taxon>
        <taxon>Rotifera</taxon>
        <taxon>Eurotatoria</taxon>
        <taxon>Monogononta</taxon>
        <taxon>Pseudotrocha</taxon>
        <taxon>Ploima</taxon>
        <taxon>Brachionidae</taxon>
        <taxon>Brachionus</taxon>
    </lineage>
</organism>
<reference evidence="3" key="1">
    <citation type="submission" date="2021-02" db="EMBL/GenBank/DDBJ databases">
        <authorList>
            <person name="Nowell W R."/>
        </authorList>
    </citation>
    <scope>NUCLEOTIDE SEQUENCE</scope>
    <source>
        <strain evidence="3">Ploen Becks lab</strain>
    </source>
</reference>
<feature type="compositionally biased region" description="Low complexity" evidence="1">
    <location>
        <begin position="166"/>
        <end position="199"/>
    </location>
</feature>
<dbReference type="PROSITE" id="PS50942">
    <property type="entry name" value="ENTH"/>
    <property type="match status" value="1"/>
</dbReference>
<dbReference type="GO" id="GO:0030276">
    <property type="term" value="F:clathrin binding"/>
    <property type="evidence" value="ECO:0007669"/>
    <property type="project" value="TreeGrafter"/>
</dbReference>
<feature type="compositionally biased region" description="Low complexity" evidence="1">
    <location>
        <begin position="315"/>
        <end position="333"/>
    </location>
</feature>
<gene>
    <name evidence="3" type="ORF">OXX778_LOCUS13526</name>
</gene>
<dbReference type="EMBL" id="CAJNOC010002616">
    <property type="protein sequence ID" value="CAF0943001.1"/>
    <property type="molecule type" value="Genomic_DNA"/>
</dbReference>
<feature type="compositionally biased region" description="Basic and acidic residues" evidence="1">
    <location>
        <begin position="258"/>
        <end position="267"/>
    </location>
</feature>